<evidence type="ECO:0000256" key="2">
    <source>
        <dbReference type="ARBA" id="ARBA00022729"/>
    </source>
</evidence>
<dbReference type="PANTHER" id="PTHR24366:SF136">
    <property type="entry name" value="KEKKON 1, ISOFORM B"/>
    <property type="match status" value="1"/>
</dbReference>
<dbReference type="FunFam" id="2.60.40.10:FF:000032">
    <property type="entry name" value="palladin isoform X1"/>
    <property type="match status" value="1"/>
</dbReference>
<sequence length="622" mass="69423">MNGLPLCGRLLLRVFLGIVLFNYGLLSSQACPVVCLCKWKSGKQTVECRNQNLSNLPDGIDAETQVLDLSGNKLRILPREAFQRAGLLNLQRIHIRESLLTQIDQGAFSQLINLVEIDLSDNLLTAVPSSALKHTPFLRELNLAGNPIIQVKSGAFEFVPQLVKLDLSRCQLVTIHDFAFSHLQLLESLKINSNQLSVLSSGTVKSLANLHGVELHGNPWECDCHLRDLKVWIEKRNIPHPISPECHTPARLARRRFSELTVSDFACVPRILDSVKHVKVHEGENATLECIFDSVPITSIRWYLYGRPIANNTLISAHRKFLIHEDGMRSVLLLTNALEKDSGDFYCVVENPAGFIEANFTLEILPPIPFPTLETTHIILISLGLFGILLVIVAATIFALCRSRRKESSKTTPEILATSTPVKPPRLNYEINPGSLVANGYKTKIDSTDNPDLILETNNSGPYQETTMEDHSSNSELNWEQQSYRNLGYSAEYPPDYGLPIIHENSVYSDNSFYVPPSNGSTVMSGLFNKNKVGARITAPSARDSPDEGYQEGVSLQYCPQQLSTRINSYSKSLAVRESEDMNTVFLCSTNTTRLELRAEDRKILGRAEQREEKGAQMCVQL</sequence>
<evidence type="ECO:0000256" key="8">
    <source>
        <dbReference type="SAM" id="SignalP"/>
    </source>
</evidence>
<dbReference type="InterPro" id="IPR013098">
    <property type="entry name" value="Ig_I-set"/>
</dbReference>
<dbReference type="InterPro" id="IPR003591">
    <property type="entry name" value="Leu-rich_rpt_typical-subtyp"/>
</dbReference>
<dbReference type="InterPro" id="IPR003599">
    <property type="entry name" value="Ig_sub"/>
</dbReference>
<dbReference type="Pfam" id="PF07679">
    <property type="entry name" value="I-set"/>
    <property type="match status" value="1"/>
</dbReference>
<dbReference type="InterPro" id="IPR007110">
    <property type="entry name" value="Ig-like_dom"/>
</dbReference>
<evidence type="ECO:0000256" key="5">
    <source>
        <dbReference type="ARBA" id="ARBA00023180"/>
    </source>
</evidence>
<evidence type="ECO:0000256" key="7">
    <source>
        <dbReference type="SAM" id="Phobius"/>
    </source>
</evidence>
<feature type="signal peptide" evidence="8">
    <location>
        <begin position="1"/>
        <end position="30"/>
    </location>
</feature>
<organism evidence="10 11">
    <name type="scientific">Allacma fusca</name>
    <dbReference type="NCBI Taxonomy" id="39272"/>
    <lineage>
        <taxon>Eukaryota</taxon>
        <taxon>Metazoa</taxon>
        <taxon>Ecdysozoa</taxon>
        <taxon>Arthropoda</taxon>
        <taxon>Hexapoda</taxon>
        <taxon>Collembola</taxon>
        <taxon>Symphypleona</taxon>
        <taxon>Sminthuridae</taxon>
        <taxon>Allacma</taxon>
    </lineage>
</organism>
<dbReference type="Pfam" id="PF13855">
    <property type="entry name" value="LRR_8"/>
    <property type="match status" value="2"/>
</dbReference>
<keyword evidence="1" id="KW-0433">Leucine-rich repeat</keyword>
<keyword evidence="7" id="KW-1133">Transmembrane helix</keyword>
<evidence type="ECO:0000256" key="3">
    <source>
        <dbReference type="ARBA" id="ARBA00022737"/>
    </source>
</evidence>
<comment type="caution">
    <text evidence="10">The sequence shown here is derived from an EMBL/GenBank/DDBJ whole genome shotgun (WGS) entry which is preliminary data.</text>
</comment>
<accession>A0A8J2KNL6</accession>
<dbReference type="OrthoDB" id="643377at2759"/>
<dbReference type="SMART" id="SM00369">
    <property type="entry name" value="LRR_TYP"/>
    <property type="match status" value="6"/>
</dbReference>
<keyword evidence="7" id="KW-0472">Membrane</keyword>
<dbReference type="SMART" id="SM00082">
    <property type="entry name" value="LRRCT"/>
    <property type="match status" value="1"/>
</dbReference>
<keyword evidence="6" id="KW-0393">Immunoglobulin domain</keyword>
<feature type="domain" description="Ig-like" evidence="9">
    <location>
        <begin position="269"/>
        <end position="363"/>
    </location>
</feature>
<dbReference type="AlphaFoldDB" id="A0A8J2KNL6"/>
<keyword evidence="11" id="KW-1185">Reference proteome</keyword>
<dbReference type="InterPro" id="IPR003598">
    <property type="entry name" value="Ig_sub2"/>
</dbReference>
<keyword evidence="3" id="KW-0677">Repeat</keyword>
<dbReference type="InterPro" id="IPR001611">
    <property type="entry name" value="Leu-rich_rpt"/>
</dbReference>
<evidence type="ECO:0000256" key="1">
    <source>
        <dbReference type="ARBA" id="ARBA00022614"/>
    </source>
</evidence>
<dbReference type="PROSITE" id="PS50835">
    <property type="entry name" value="IG_LIKE"/>
    <property type="match status" value="1"/>
</dbReference>
<evidence type="ECO:0000313" key="10">
    <source>
        <dbReference type="EMBL" id="CAG7816347.1"/>
    </source>
</evidence>
<reference evidence="10" key="1">
    <citation type="submission" date="2021-06" db="EMBL/GenBank/DDBJ databases">
        <authorList>
            <person name="Hodson N. C."/>
            <person name="Mongue J. A."/>
            <person name="Jaron S. K."/>
        </authorList>
    </citation>
    <scope>NUCLEOTIDE SEQUENCE</scope>
</reference>
<evidence type="ECO:0000259" key="9">
    <source>
        <dbReference type="PROSITE" id="PS50835"/>
    </source>
</evidence>
<feature type="chain" id="PRO_5035247682" description="Ig-like domain-containing protein" evidence="8">
    <location>
        <begin position="31"/>
        <end position="622"/>
    </location>
</feature>
<dbReference type="SMART" id="SM00409">
    <property type="entry name" value="IG"/>
    <property type="match status" value="1"/>
</dbReference>
<evidence type="ECO:0000256" key="6">
    <source>
        <dbReference type="ARBA" id="ARBA00023319"/>
    </source>
</evidence>
<proteinExistence type="predicted"/>
<evidence type="ECO:0000256" key="4">
    <source>
        <dbReference type="ARBA" id="ARBA00023157"/>
    </source>
</evidence>
<keyword evidence="7" id="KW-0812">Transmembrane</keyword>
<dbReference type="Proteomes" id="UP000708208">
    <property type="component" value="Unassembled WGS sequence"/>
</dbReference>
<feature type="transmembrane region" description="Helical" evidence="7">
    <location>
        <begin position="378"/>
        <end position="401"/>
    </location>
</feature>
<keyword evidence="5" id="KW-0325">Glycoprotein</keyword>
<dbReference type="EMBL" id="CAJVCH010367803">
    <property type="protein sequence ID" value="CAG7816347.1"/>
    <property type="molecule type" value="Genomic_DNA"/>
</dbReference>
<dbReference type="FunFam" id="3.80.10.10:FF:000082">
    <property type="entry name" value="Leucine-rich repeat-containing 24"/>
    <property type="match status" value="1"/>
</dbReference>
<keyword evidence="4" id="KW-1015">Disulfide bond</keyword>
<keyword evidence="2 8" id="KW-0732">Signal</keyword>
<protein>
    <recommendedName>
        <fullName evidence="9">Ig-like domain-containing protein</fullName>
    </recommendedName>
</protein>
<name>A0A8J2KNL6_9HEXA</name>
<gene>
    <name evidence="10" type="ORF">AFUS01_LOCUS26972</name>
</gene>
<evidence type="ECO:0000313" key="11">
    <source>
        <dbReference type="Proteomes" id="UP000708208"/>
    </source>
</evidence>
<dbReference type="InterPro" id="IPR000483">
    <property type="entry name" value="Cys-rich_flank_reg_C"/>
</dbReference>
<dbReference type="SMART" id="SM00408">
    <property type="entry name" value="IGc2"/>
    <property type="match status" value="1"/>
</dbReference>
<dbReference type="PANTHER" id="PTHR24366">
    <property type="entry name" value="IG(IMMUNOGLOBULIN) AND LRR(LEUCINE RICH REPEAT) DOMAINS"/>
    <property type="match status" value="1"/>
</dbReference>